<keyword evidence="2" id="KW-1185">Reference proteome</keyword>
<sequence length="189" mass="21654">MHWFFSHKLQKIELEAFHDDATNIEKYLEENTINLALIHFMMAYVEPEIIISKASKILTSGGLCSIATSTLGSFKNLQILANIGNLINKFYGFSKISTDDNVKIPKNEKKLESLLEKYGFAIIAQEICEEKVKFTDLYHVHNWGVNSGWLTQILAPITKVQLDKANFFLKYFFPLEDTFKSAIILAQKQ</sequence>
<gene>
    <name evidence="1" type="ORF">D5R40_22020</name>
</gene>
<reference evidence="1 2" key="1">
    <citation type="journal article" date="2018" name="ACS Chem. Biol.">
        <title>Ketoreductase domain dysfunction expands chemodiversity: malyngamide biosynthesis in the cyanobacterium Okeania hirsuta.</title>
        <authorList>
            <person name="Moss N.A."/>
            <person name="Leao T."/>
            <person name="Rankin M."/>
            <person name="McCullough T.M."/>
            <person name="Qu P."/>
            <person name="Korobeynikov A."/>
            <person name="Smith J.L."/>
            <person name="Gerwick L."/>
            <person name="Gerwick W.H."/>
        </authorList>
    </citation>
    <scope>NUCLEOTIDE SEQUENCE [LARGE SCALE GENOMIC DNA]</scope>
    <source>
        <strain evidence="1 2">PAB10Feb10-1</strain>
    </source>
</reference>
<dbReference type="SUPFAM" id="SSF53335">
    <property type="entry name" value="S-adenosyl-L-methionine-dependent methyltransferases"/>
    <property type="match status" value="1"/>
</dbReference>
<proteinExistence type="predicted"/>
<protein>
    <submittedName>
        <fullName evidence="1">Uncharacterized protein</fullName>
    </submittedName>
</protein>
<dbReference type="AlphaFoldDB" id="A0A3N6NA31"/>
<comment type="caution">
    <text evidence="1">The sequence shown here is derived from an EMBL/GenBank/DDBJ whole genome shotgun (WGS) entry which is preliminary data.</text>
</comment>
<name>A0A3N6NA31_9CYAN</name>
<dbReference type="RefSeq" id="WP_124147044.1">
    <property type="nucleotide sequence ID" value="NZ_CAWOKI010000219.1"/>
</dbReference>
<dbReference type="Proteomes" id="UP000269154">
    <property type="component" value="Unassembled WGS sequence"/>
</dbReference>
<accession>A0A3N6NA31</accession>
<organism evidence="1 2">
    <name type="scientific">Okeania hirsuta</name>
    <dbReference type="NCBI Taxonomy" id="1458930"/>
    <lineage>
        <taxon>Bacteria</taxon>
        <taxon>Bacillati</taxon>
        <taxon>Cyanobacteriota</taxon>
        <taxon>Cyanophyceae</taxon>
        <taxon>Oscillatoriophycideae</taxon>
        <taxon>Oscillatoriales</taxon>
        <taxon>Microcoleaceae</taxon>
        <taxon>Okeania</taxon>
    </lineage>
</organism>
<evidence type="ECO:0000313" key="1">
    <source>
        <dbReference type="EMBL" id="RQH32863.1"/>
    </source>
</evidence>
<dbReference type="EMBL" id="RCBY01000150">
    <property type="protein sequence ID" value="RQH32863.1"/>
    <property type="molecule type" value="Genomic_DNA"/>
</dbReference>
<dbReference type="InterPro" id="IPR029063">
    <property type="entry name" value="SAM-dependent_MTases_sf"/>
</dbReference>
<dbReference type="Gene3D" id="3.40.50.150">
    <property type="entry name" value="Vaccinia Virus protein VP39"/>
    <property type="match status" value="1"/>
</dbReference>
<evidence type="ECO:0000313" key="2">
    <source>
        <dbReference type="Proteomes" id="UP000269154"/>
    </source>
</evidence>